<sequence>MEETSLLVQRNIIPTNNVVDKPHKIRQFANYVTVDNKFISYLTVSQYPLLVPDTWLGFLANLNNVNVNMKVHHISEQEALKLLDRAINRAEIQTTSKTSEEIKYQSYLEHFTELMNMVQNGGETLKMVSVMFTCFADTKKELDSIRTMLISEMVKKGFTPDELKFQQLKAYNFVWNNNIKKNTEWWQEMPVISLVSSYPFVATPLNYKHGLLMGTNDIDEPISFDIKHRDSFRNSSNAFIVGMTGSGKSFNAKKQLN</sequence>
<name>A0A433EN48_9MOLU</name>
<dbReference type="Gene3D" id="3.40.50.300">
    <property type="entry name" value="P-loop containing nucleotide triphosphate hydrolases"/>
    <property type="match status" value="1"/>
</dbReference>
<dbReference type="InterPro" id="IPR027417">
    <property type="entry name" value="P-loop_NTPase"/>
</dbReference>
<reference evidence="1 2" key="1">
    <citation type="journal article" date="2019" name="Genome Biol. Evol.">
        <title>Toxin and genome evolution in a Drosophila defensive symbiosis.</title>
        <authorList>
            <person name="Ballinger M.J."/>
            <person name="Gawryluk R.M."/>
            <person name="Perlman S.J."/>
        </authorList>
    </citation>
    <scope>NUCLEOTIDE SEQUENCE [LARGE SCALE GENOMIC DNA]</scope>
    <source>
        <strain evidence="2">sNeo</strain>
    </source>
</reference>
<dbReference type="RefSeq" id="WP_127093344.1">
    <property type="nucleotide sequence ID" value="NZ_RAHC01000014.1"/>
</dbReference>
<gene>
    <name evidence="1" type="ORF">D6D54_07750</name>
</gene>
<evidence type="ECO:0000313" key="2">
    <source>
        <dbReference type="Proteomes" id="UP000274545"/>
    </source>
</evidence>
<dbReference type="AlphaFoldDB" id="A0A433EN48"/>
<accession>A0A433EN48</accession>
<evidence type="ECO:0008006" key="3">
    <source>
        <dbReference type="Google" id="ProtNLM"/>
    </source>
</evidence>
<organism evidence="1 2">
    <name type="scientific">Spiroplasma poulsonii</name>
    <dbReference type="NCBI Taxonomy" id="2138"/>
    <lineage>
        <taxon>Bacteria</taxon>
        <taxon>Bacillati</taxon>
        <taxon>Mycoplasmatota</taxon>
        <taxon>Mollicutes</taxon>
        <taxon>Entomoplasmatales</taxon>
        <taxon>Spiroplasmataceae</taxon>
        <taxon>Spiroplasma</taxon>
    </lineage>
</organism>
<protein>
    <recommendedName>
        <fullName evidence="3">DUF87 domain-containing protein</fullName>
    </recommendedName>
</protein>
<evidence type="ECO:0000313" key="1">
    <source>
        <dbReference type="EMBL" id="RUP75722.1"/>
    </source>
</evidence>
<dbReference type="Proteomes" id="UP000274545">
    <property type="component" value="Unassembled WGS sequence"/>
</dbReference>
<dbReference type="EMBL" id="RAHC01000014">
    <property type="protein sequence ID" value="RUP75722.1"/>
    <property type="molecule type" value="Genomic_DNA"/>
</dbReference>
<proteinExistence type="predicted"/>
<comment type="caution">
    <text evidence="1">The sequence shown here is derived from an EMBL/GenBank/DDBJ whole genome shotgun (WGS) entry which is preliminary data.</text>
</comment>